<keyword evidence="10 12" id="KW-0560">Oxidoreductase</keyword>
<evidence type="ECO:0000256" key="3">
    <source>
        <dbReference type="ARBA" id="ARBA00002185"/>
    </source>
</evidence>
<dbReference type="SUPFAM" id="SSF51905">
    <property type="entry name" value="FAD/NAD(P)-binding domain"/>
    <property type="match status" value="1"/>
</dbReference>
<dbReference type="Proteomes" id="UP000306985">
    <property type="component" value="Unassembled WGS sequence"/>
</dbReference>
<dbReference type="AlphaFoldDB" id="A0A4U6QPT8"/>
<evidence type="ECO:0000259" key="14">
    <source>
        <dbReference type="Pfam" id="PF01593"/>
    </source>
</evidence>
<evidence type="ECO:0000256" key="10">
    <source>
        <dbReference type="ARBA" id="ARBA00023002"/>
    </source>
</evidence>
<reference evidence="15 16" key="1">
    <citation type="submission" date="2019-05" db="EMBL/GenBank/DDBJ databases">
        <title>Nakamurella sp. N5BH11, whole genome shotgun sequence.</title>
        <authorList>
            <person name="Tuo L."/>
        </authorList>
    </citation>
    <scope>NUCLEOTIDE SEQUENCE [LARGE SCALE GENOMIC DNA]</scope>
    <source>
        <strain evidence="15 16">N5BH11</strain>
    </source>
</reference>
<evidence type="ECO:0000256" key="8">
    <source>
        <dbReference type="ARBA" id="ARBA00022630"/>
    </source>
</evidence>
<evidence type="ECO:0000256" key="9">
    <source>
        <dbReference type="ARBA" id="ARBA00022827"/>
    </source>
</evidence>
<evidence type="ECO:0000313" key="15">
    <source>
        <dbReference type="EMBL" id="TKV62228.1"/>
    </source>
</evidence>
<evidence type="ECO:0000256" key="1">
    <source>
        <dbReference type="ARBA" id="ARBA00001755"/>
    </source>
</evidence>
<comment type="similarity">
    <text evidence="5 12">Belongs to the protoporphyrinogen/coproporphyrinogen oxidase family. Coproporphyrinogen III oxidase subfamily.</text>
</comment>
<dbReference type="Gene3D" id="1.10.3110.10">
    <property type="entry name" value="protoporphyrinogen ix oxidase, domain 3"/>
    <property type="match status" value="1"/>
</dbReference>
<feature type="domain" description="Amine oxidase" evidence="14">
    <location>
        <begin position="12"/>
        <end position="453"/>
    </location>
</feature>
<evidence type="ECO:0000256" key="5">
    <source>
        <dbReference type="ARBA" id="ARBA00008310"/>
    </source>
</evidence>
<sequence length="492" mass="50266">MPDRPVVVGGGIAGLVVAWELARAGRRPILFEAEPEVGGVVRGHTVGGLRLDAGAESFAVTRPAVGALVDELGLADEVVRPEPTGAWVRWAGGTAPLPVGGLLGVPGRPWAADVRRVVGVTGAVRACADLVLPRRVGRQGSGLGGLVRGRMGGRVVQRLVEPVAGGVYAADPDALEVATVTPALARPDVRSLALTIRKSAGSRPRPGSAVASLRGGMHRLSETLATAVRAAGGEITVGTVVRSVTHAVGTWTVTTDSGRVLRTDTLVLAVPGAVARDLLGPAAPADLSTTVATPPTPVRLVTLVLDDPQLDRAPRGTGVLVARSVTDVAAKAITHATVKWDWLARAVGPGRHVVRLSYGRDDDSGGRPADDDALIEVARLDTGTLLGLDLDARSLRASAVVGWPAALPVPRPGHQAAVRDLRAQLRSIGVLLVGGPAAGTGLGAVVADARAQARTLLDPAAAAGRHDRPTNVTDARDEGPAGRTPAAGRMNT</sequence>
<dbReference type="Gene3D" id="3.90.660.20">
    <property type="entry name" value="Protoporphyrinogen oxidase, mitochondrial, domain 2"/>
    <property type="match status" value="1"/>
</dbReference>
<feature type="compositionally biased region" description="Basic and acidic residues" evidence="13">
    <location>
        <begin position="464"/>
        <end position="480"/>
    </location>
</feature>
<evidence type="ECO:0000256" key="7">
    <source>
        <dbReference type="ARBA" id="ARBA00019046"/>
    </source>
</evidence>
<evidence type="ECO:0000256" key="2">
    <source>
        <dbReference type="ARBA" id="ARBA00001974"/>
    </source>
</evidence>
<comment type="catalytic activity">
    <reaction evidence="1">
        <text>coproporphyrinogen III + 3 O2 = coproporphyrin III + 3 H2O2</text>
        <dbReference type="Rhea" id="RHEA:43436"/>
        <dbReference type="ChEBI" id="CHEBI:15379"/>
        <dbReference type="ChEBI" id="CHEBI:16240"/>
        <dbReference type="ChEBI" id="CHEBI:57309"/>
        <dbReference type="ChEBI" id="CHEBI:131725"/>
        <dbReference type="EC" id="1.3.3.15"/>
    </reaction>
    <physiologicalReaction direction="left-to-right" evidence="1">
        <dbReference type="Rhea" id="RHEA:43437"/>
    </physiologicalReaction>
</comment>
<comment type="subcellular location">
    <subcellularLocation>
        <location evidence="12">Cytoplasm</location>
    </subcellularLocation>
</comment>
<evidence type="ECO:0000256" key="4">
    <source>
        <dbReference type="ARBA" id="ARBA00004744"/>
    </source>
</evidence>
<dbReference type="EMBL" id="SZZH01000001">
    <property type="protein sequence ID" value="TKV62228.1"/>
    <property type="molecule type" value="Genomic_DNA"/>
</dbReference>
<keyword evidence="11 12" id="KW-0350">Heme biosynthesis</keyword>
<dbReference type="EC" id="1.3.3.15" evidence="6 12"/>
<dbReference type="NCBIfam" id="TIGR00562">
    <property type="entry name" value="proto_IX_ox"/>
    <property type="match status" value="1"/>
</dbReference>
<dbReference type="SUPFAM" id="SSF54373">
    <property type="entry name" value="FAD-linked reductases, C-terminal domain"/>
    <property type="match status" value="1"/>
</dbReference>
<protein>
    <recommendedName>
        <fullName evidence="7 12">Coproporphyrinogen III oxidase</fullName>
        <ecNumber evidence="6 12">1.3.3.15</ecNumber>
    </recommendedName>
</protein>
<evidence type="ECO:0000256" key="6">
    <source>
        <dbReference type="ARBA" id="ARBA00012402"/>
    </source>
</evidence>
<dbReference type="UniPathway" id="UPA00252"/>
<comment type="pathway">
    <text evidence="4 12">Porphyrin-containing compound metabolism; protoheme biosynthesis.</text>
</comment>
<comment type="function">
    <text evidence="3 12">Involved in coproporphyrin-dependent heme b biosynthesis. Catalyzes the oxidation of coproporphyrinogen III to coproporphyrin III.</text>
</comment>
<dbReference type="InterPro" id="IPR002937">
    <property type="entry name" value="Amino_oxidase"/>
</dbReference>
<dbReference type="InterPro" id="IPR004572">
    <property type="entry name" value="Protoporphyrinogen_oxidase"/>
</dbReference>
<feature type="region of interest" description="Disordered" evidence="13">
    <location>
        <begin position="458"/>
        <end position="492"/>
    </location>
</feature>
<dbReference type="PANTHER" id="PTHR42923">
    <property type="entry name" value="PROTOPORPHYRINOGEN OXIDASE"/>
    <property type="match status" value="1"/>
</dbReference>
<dbReference type="InterPro" id="IPR050464">
    <property type="entry name" value="Zeta_carotene_desat/Oxidored"/>
</dbReference>
<evidence type="ECO:0000256" key="11">
    <source>
        <dbReference type="ARBA" id="ARBA00023133"/>
    </source>
</evidence>
<dbReference type="OrthoDB" id="3450553at2"/>
<evidence type="ECO:0000256" key="12">
    <source>
        <dbReference type="RuleBase" id="RU364052"/>
    </source>
</evidence>
<keyword evidence="8 12" id="KW-0285">Flavoprotein</keyword>
<evidence type="ECO:0000256" key="13">
    <source>
        <dbReference type="SAM" id="MobiDB-lite"/>
    </source>
</evidence>
<dbReference type="Pfam" id="PF01593">
    <property type="entry name" value="Amino_oxidase"/>
    <property type="match status" value="1"/>
</dbReference>
<dbReference type="InterPro" id="IPR036188">
    <property type="entry name" value="FAD/NAD-bd_sf"/>
</dbReference>
<accession>A0A4U6QPT8</accession>
<dbReference type="Gene3D" id="3.50.50.60">
    <property type="entry name" value="FAD/NAD(P)-binding domain"/>
    <property type="match status" value="1"/>
</dbReference>
<name>A0A4U6QPT8_9ACTN</name>
<proteinExistence type="inferred from homology"/>
<evidence type="ECO:0000313" key="16">
    <source>
        <dbReference type="Proteomes" id="UP000306985"/>
    </source>
</evidence>
<dbReference type="PANTHER" id="PTHR42923:SF3">
    <property type="entry name" value="PROTOPORPHYRINOGEN OXIDASE"/>
    <property type="match status" value="1"/>
</dbReference>
<organism evidence="15 16">
    <name type="scientific">Nakamurella flava</name>
    <dbReference type="NCBI Taxonomy" id="2576308"/>
    <lineage>
        <taxon>Bacteria</taxon>
        <taxon>Bacillati</taxon>
        <taxon>Actinomycetota</taxon>
        <taxon>Actinomycetes</taxon>
        <taxon>Nakamurellales</taxon>
        <taxon>Nakamurellaceae</taxon>
        <taxon>Nakamurella</taxon>
    </lineage>
</organism>
<keyword evidence="9 12" id="KW-0274">FAD</keyword>
<dbReference type="GO" id="GO:0005737">
    <property type="term" value="C:cytoplasm"/>
    <property type="evidence" value="ECO:0007669"/>
    <property type="project" value="UniProtKB-SubCell"/>
</dbReference>
<gene>
    <name evidence="15" type="primary">hemG</name>
    <name evidence="15" type="ORF">FDO65_07325</name>
</gene>
<comment type="cofactor">
    <cofactor evidence="2 12">
        <name>FAD</name>
        <dbReference type="ChEBI" id="CHEBI:57692"/>
    </cofactor>
</comment>
<dbReference type="GO" id="GO:0004729">
    <property type="term" value="F:oxygen-dependent protoporphyrinogen oxidase activity"/>
    <property type="evidence" value="ECO:0007669"/>
    <property type="project" value="UniProtKB-UniRule"/>
</dbReference>
<keyword evidence="16" id="KW-1185">Reference proteome</keyword>
<keyword evidence="12" id="KW-0963">Cytoplasm</keyword>
<comment type="caution">
    <text evidence="15">The sequence shown here is derived from an EMBL/GenBank/DDBJ whole genome shotgun (WGS) entry which is preliminary data.</text>
</comment>
<dbReference type="GO" id="GO:0006783">
    <property type="term" value="P:heme biosynthetic process"/>
    <property type="evidence" value="ECO:0007669"/>
    <property type="project" value="UniProtKB-UniRule"/>
</dbReference>